<organism evidence="2">
    <name type="scientific">Darwinula stevensoni</name>
    <dbReference type="NCBI Taxonomy" id="69355"/>
    <lineage>
        <taxon>Eukaryota</taxon>
        <taxon>Metazoa</taxon>
        <taxon>Ecdysozoa</taxon>
        <taxon>Arthropoda</taxon>
        <taxon>Crustacea</taxon>
        <taxon>Oligostraca</taxon>
        <taxon>Ostracoda</taxon>
        <taxon>Podocopa</taxon>
        <taxon>Podocopida</taxon>
        <taxon>Darwinulocopina</taxon>
        <taxon>Darwinuloidea</taxon>
        <taxon>Darwinulidae</taxon>
        <taxon>Darwinula</taxon>
    </lineage>
</organism>
<dbReference type="PANTHER" id="PTHR31649:SF1">
    <property type="entry name" value="FARNESOIC ACID O-METHYL TRANSFERASE DOMAIN-CONTAINING PROTEIN"/>
    <property type="match status" value="1"/>
</dbReference>
<accession>A0A7R8X5V4</accession>
<gene>
    <name evidence="2" type="ORF">DSTB1V02_LOCUS3914</name>
</gene>
<feature type="region of interest" description="Disordered" evidence="1">
    <location>
        <begin position="40"/>
        <end position="65"/>
    </location>
</feature>
<feature type="compositionally biased region" description="Polar residues" evidence="1">
    <location>
        <begin position="46"/>
        <end position="56"/>
    </location>
</feature>
<dbReference type="EMBL" id="LR900060">
    <property type="protein sequence ID" value="CAD7244009.1"/>
    <property type="molecule type" value="Genomic_DNA"/>
</dbReference>
<evidence type="ECO:0000313" key="3">
    <source>
        <dbReference type="Proteomes" id="UP000677054"/>
    </source>
</evidence>
<evidence type="ECO:0000313" key="2">
    <source>
        <dbReference type="EMBL" id="CAD7244009.1"/>
    </source>
</evidence>
<proteinExistence type="predicted"/>
<dbReference type="PANTHER" id="PTHR31649">
    <property type="entry name" value="AGAP009604-PA"/>
    <property type="match status" value="1"/>
</dbReference>
<dbReference type="EMBL" id="CAJPEV010000543">
    <property type="protein sequence ID" value="CAG0886306.1"/>
    <property type="molecule type" value="Genomic_DNA"/>
</dbReference>
<sequence length="222" mass="24405">MIKFPHRVRGTATVTTGQHKAARIRLRLQRLQSLRNSIAGFEPPATHSTPSPSQGQEPDGHETTLHPADRMMSERFLSHFLVTSREVQEGGTASHGHFPDGAVEGGMTADGEKLYVARTEHKGDLLPGKLHPSNSVCYVTYAGAEHHKDTYHVLVNPAKSNLDWVAASGGSVPAGALQGGRTAEGEALFIGRCKHQEHLLCGKASREHRFRPRGRWRGREFR</sequence>
<dbReference type="AlphaFoldDB" id="A0A7R8X5V4"/>
<reference evidence="2" key="1">
    <citation type="submission" date="2020-11" db="EMBL/GenBank/DDBJ databases">
        <authorList>
            <person name="Tran Van P."/>
        </authorList>
    </citation>
    <scope>NUCLEOTIDE SEQUENCE</scope>
</reference>
<dbReference type="Proteomes" id="UP000677054">
    <property type="component" value="Unassembled WGS sequence"/>
</dbReference>
<keyword evidence="3" id="KW-1185">Reference proteome</keyword>
<protein>
    <submittedName>
        <fullName evidence="2">Uncharacterized protein</fullName>
    </submittedName>
</protein>
<name>A0A7R8X5V4_9CRUS</name>
<dbReference type="OrthoDB" id="1925699at2759"/>
<evidence type="ECO:0000256" key="1">
    <source>
        <dbReference type="SAM" id="MobiDB-lite"/>
    </source>
</evidence>
<dbReference type="InterPro" id="IPR006616">
    <property type="entry name" value="DM9_repeat"/>
</dbReference>
<dbReference type="Pfam" id="PF11901">
    <property type="entry name" value="DM9"/>
    <property type="match status" value="1"/>
</dbReference>
<dbReference type="SMART" id="SM00696">
    <property type="entry name" value="DM9"/>
    <property type="match status" value="2"/>
</dbReference>